<evidence type="ECO:0000256" key="1">
    <source>
        <dbReference type="SAM" id="Phobius"/>
    </source>
</evidence>
<name>A0A066UV69_9VIBR</name>
<evidence type="ECO:0000313" key="3">
    <source>
        <dbReference type="Proteomes" id="UP000027219"/>
    </source>
</evidence>
<evidence type="ECO:0000313" key="2">
    <source>
        <dbReference type="EMBL" id="KDN28039.1"/>
    </source>
</evidence>
<dbReference type="EMBL" id="JFFR01000024">
    <property type="protein sequence ID" value="KDN28039.1"/>
    <property type="molecule type" value="Genomic_DNA"/>
</dbReference>
<keyword evidence="1" id="KW-1133">Transmembrane helix</keyword>
<keyword evidence="1" id="KW-0472">Membrane</keyword>
<sequence>MINFLINRQTEKRDCLLLRMLCFSRKWDKLVDIEILFKVVTPVIAVFSLVISMMSFRNSKRKNQLDFQIQEDKELSEYAISLLESAYKALTDNGENVSPPKASRLNWLTAARYIMRFYALRKNLKTERYKLICDENAEQWRHEFYKLLKSNEFNNPGYFSGKYMLHSSENIEPNSAVVIIEFARWSETYEDPIDSYDYKETIATSPKVLDGQIGLQVYLSNLESERVVKAEQQT</sequence>
<organism evidence="2 3">
    <name type="scientific">Vibrio fortis</name>
    <dbReference type="NCBI Taxonomy" id="212667"/>
    <lineage>
        <taxon>Bacteria</taxon>
        <taxon>Pseudomonadati</taxon>
        <taxon>Pseudomonadota</taxon>
        <taxon>Gammaproteobacteria</taxon>
        <taxon>Vibrionales</taxon>
        <taxon>Vibrionaceae</taxon>
        <taxon>Vibrio</taxon>
    </lineage>
</organism>
<reference evidence="2 3" key="1">
    <citation type="submission" date="2014-02" db="EMBL/GenBank/DDBJ databases">
        <title>Vibrio fortis Dalian14 Genome Sequencing.</title>
        <authorList>
            <person name="Wang Y."/>
            <person name="Song L."/>
            <person name="Liu G."/>
            <person name="Ding J."/>
        </authorList>
    </citation>
    <scope>NUCLEOTIDE SEQUENCE [LARGE SCALE GENOMIC DNA]</scope>
    <source>
        <strain evidence="2 3">Dalian14</strain>
    </source>
</reference>
<keyword evidence="3" id="KW-1185">Reference proteome</keyword>
<feature type="transmembrane region" description="Helical" evidence="1">
    <location>
        <begin position="35"/>
        <end position="56"/>
    </location>
</feature>
<keyword evidence="1" id="KW-0812">Transmembrane</keyword>
<dbReference type="Proteomes" id="UP000027219">
    <property type="component" value="Unassembled WGS sequence"/>
</dbReference>
<accession>A0A066UV69</accession>
<protein>
    <submittedName>
        <fullName evidence="2">Uncharacterized protein</fullName>
    </submittedName>
</protein>
<proteinExistence type="predicted"/>
<comment type="caution">
    <text evidence="2">The sequence shown here is derived from an EMBL/GenBank/DDBJ whole genome shotgun (WGS) entry which is preliminary data.</text>
</comment>
<gene>
    <name evidence="2" type="ORF">VFDL14_24205</name>
</gene>
<dbReference type="AlphaFoldDB" id="A0A066UV69"/>